<dbReference type="AlphaFoldDB" id="A0A7S8FB12"/>
<protein>
    <recommendedName>
        <fullName evidence="8">Ribonuclease VapC</fullName>
        <shortName evidence="8">RNase VapC</shortName>
        <ecNumber evidence="8">3.1.-.-</ecNumber>
    </recommendedName>
    <alternativeName>
        <fullName evidence="8">Toxin VapC</fullName>
    </alternativeName>
</protein>
<reference evidence="10 11" key="1">
    <citation type="journal article" date="2020" name="ISME J.">
        <title>Enrichment and physiological characterization of a novel comammox Nitrospira indicates ammonium inhibition of complete nitrification.</title>
        <authorList>
            <person name="Sakoula D."/>
            <person name="Koch H."/>
            <person name="Frank J."/>
            <person name="Jetten M.S.M."/>
            <person name="van Kessel M.A.H.J."/>
            <person name="Lucker S."/>
        </authorList>
    </citation>
    <scope>NUCLEOTIDE SEQUENCE [LARGE SCALE GENOMIC DNA]</scope>
    <source>
        <strain evidence="10">Comreactor17</strain>
    </source>
</reference>
<dbReference type="HAMAP" id="MF_00265">
    <property type="entry name" value="VapC_Nob1"/>
    <property type="match status" value="1"/>
</dbReference>
<sequence>MPQAPVLLDTDILSELLKQHPQVTHRARLYLAEHSRISFSIITRYEILRGLKAKQAHAQEAAFDTLCQGCVILPLTDRVIERAATLYAELYRRGALLPDADLLIAATALDAQLTVVTNNLDHFQRIPNLVVETWKQ</sequence>
<feature type="binding site" evidence="8">
    <location>
        <position position="9"/>
    </location>
    <ligand>
        <name>Mg(2+)</name>
        <dbReference type="ChEBI" id="CHEBI:18420"/>
    </ligand>
</feature>
<comment type="function">
    <text evidence="8">Toxic component of a toxin-antitoxin (TA) system. An RNase.</text>
</comment>
<dbReference type="InterPro" id="IPR002716">
    <property type="entry name" value="PIN_dom"/>
</dbReference>
<evidence type="ECO:0000313" key="11">
    <source>
        <dbReference type="Proteomes" id="UP000593737"/>
    </source>
</evidence>
<keyword evidence="3 8" id="KW-0540">Nuclease</keyword>
<keyword evidence="8" id="KW-0800">Toxin</keyword>
<dbReference type="Gene3D" id="3.40.50.1010">
    <property type="entry name" value="5'-nuclease"/>
    <property type="match status" value="1"/>
</dbReference>
<dbReference type="EMBL" id="CP047423">
    <property type="protein sequence ID" value="QPD02615.1"/>
    <property type="molecule type" value="Genomic_DNA"/>
</dbReference>
<keyword evidence="2 8" id="KW-1277">Toxin-antitoxin system</keyword>
<dbReference type="GO" id="GO:0000287">
    <property type="term" value="F:magnesium ion binding"/>
    <property type="evidence" value="ECO:0007669"/>
    <property type="project" value="UniProtKB-UniRule"/>
</dbReference>
<feature type="domain" description="PIN" evidence="9">
    <location>
        <begin position="6"/>
        <end position="127"/>
    </location>
</feature>
<evidence type="ECO:0000256" key="5">
    <source>
        <dbReference type="ARBA" id="ARBA00022801"/>
    </source>
</evidence>
<evidence type="ECO:0000256" key="6">
    <source>
        <dbReference type="ARBA" id="ARBA00022842"/>
    </source>
</evidence>
<dbReference type="CDD" id="cd18744">
    <property type="entry name" value="PIN_VapC4-5_FitB-like"/>
    <property type="match status" value="1"/>
</dbReference>
<evidence type="ECO:0000259" key="9">
    <source>
        <dbReference type="Pfam" id="PF01850"/>
    </source>
</evidence>
<dbReference type="PANTHER" id="PTHR33653:SF1">
    <property type="entry name" value="RIBONUCLEASE VAPC2"/>
    <property type="match status" value="1"/>
</dbReference>
<dbReference type="SUPFAM" id="SSF88723">
    <property type="entry name" value="PIN domain-like"/>
    <property type="match status" value="1"/>
</dbReference>
<evidence type="ECO:0000256" key="4">
    <source>
        <dbReference type="ARBA" id="ARBA00022723"/>
    </source>
</evidence>
<evidence type="ECO:0000256" key="8">
    <source>
        <dbReference type="HAMAP-Rule" id="MF_00265"/>
    </source>
</evidence>
<keyword evidence="5 8" id="KW-0378">Hydrolase</keyword>
<dbReference type="Proteomes" id="UP000593737">
    <property type="component" value="Chromosome"/>
</dbReference>
<dbReference type="Pfam" id="PF01850">
    <property type="entry name" value="PIN"/>
    <property type="match status" value="1"/>
</dbReference>
<evidence type="ECO:0000256" key="1">
    <source>
        <dbReference type="ARBA" id="ARBA00001946"/>
    </source>
</evidence>
<keyword evidence="4 8" id="KW-0479">Metal-binding</keyword>
<dbReference type="KEGG" id="nkf:Nkreftii_000389"/>
<dbReference type="GO" id="GO:0090729">
    <property type="term" value="F:toxin activity"/>
    <property type="evidence" value="ECO:0007669"/>
    <property type="project" value="UniProtKB-KW"/>
</dbReference>
<comment type="cofactor">
    <cofactor evidence="1 8">
        <name>Mg(2+)</name>
        <dbReference type="ChEBI" id="CHEBI:18420"/>
    </cofactor>
</comment>
<evidence type="ECO:0000313" key="10">
    <source>
        <dbReference type="EMBL" id="QPD02615.1"/>
    </source>
</evidence>
<comment type="similarity">
    <text evidence="7 8">Belongs to the PINc/VapC protein family.</text>
</comment>
<dbReference type="InterPro" id="IPR050556">
    <property type="entry name" value="Type_II_TA_system_RNase"/>
</dbReference>
<dbReference type="InterPro" id="IPR029060">
    <property type="entry name" value="PIN-like_dom_sf"/>
</dbReference>
<dbReference type="GO" id="GO:0004540">
    <property type="term" value="F:RNA nuclease activity"/>
    <property type="evidence" value="ECO:0007669"/>
    <property type="project" value="InterPro"/>
</dbReference>
<organism evidence="10 11">
    <name type="scientific">Candidatus Nitrospira kreftii</name>
    <dbReference type="NCBI Taxonomy" id="2652173"/>
    <lineage>
        <taxon>Bacteria</taxon>
        <taxon>Pseudomonadati</taxon>
        <taxon>Nitrospirota</taxon>
        <taxon>Nitrospiria</taxon>
        <taxon>Nitrospirales</taxon>
        <taxon>Nitrospiraceae</taxon>
        <taxon>Nitrospira</taxon>
    </lineage>
</organism>
<feature type="binding site" evidence="8">
    <location>
        <position position="101"/>
    </location>
    <ligand>
        <name>Mg(2+)</name>
        <dbReference type="ChEBI" id="CHEBI:18420"/>
    </ligand>
</feature>
<keyword evidence="6 8" id="KW-0460">Magnesium</keyword>
<accession>A0A7S8FB12</accession>
<dbReference type="InterPro" id="IPR022907">
    <property type="entry name" value="VapC_family"/>
</dbReference>
<gene>
    <name evidence="8" type="primary">vapC</name>
    <name evidence="10" type="ORF">Nkreftii_000389</name>
</gene>
<dbReference type="GO" id="GO:0016787">
    <property type="term" value="F:hydrolase activity"/>
    <property type="evidence" value="ECO:0007669"/>
    <property type="project" value="UniProtKB-KW"/>
</dbReference>
<name>A0A7S8FB12_9BACT</name>
<dbReference type="PANTHER" id="PTHR33653">
    <property type="entry name" value="RIBONUCLEASE VAPC2"/>
    <property type="match status" value="1"/>
</dbReference>
<evidence type="ECO:0000256" key="7">
    <source>
        <dbReference type="ARBA" id="ARBA00038093"/>
    </source>
</evidence>
<dbReference type="EC" id="3.1.-.-" evidence="8"/>
<evidence type="ECO:0000256" key="3">
    <source>
        <dbReference type="ARBA" id="ARBA00022722"/>
    </source>
</evidence>
<evidence type="ECO:0000256" key="2">
    <source>
        <dbReference type="ARBA" id="ARBA00022649"/>
    </source>
</evidence>
<proteinExistence type="inferred from homology"/>